<dbReference type="GO" id="GO:0005975">
    <property type="term" value="P:carbohydrate metabolic process"/>
    <property type="evidence" value="ECO:0007669"/>
    <property type="project" value="InterPro"/>
</dbReference>
<evidence type="ECO:0000256" key="1">
    <source>
        <dbReference type="ARBA" id="ARBA00022729"/>
    </source>
</evidence>
<dbReference type="AlphaFoldDB" id="A0A1Y2AXL9"/>
<dbReference type="Pfam" id="PF08757">
    <property type="entry name" value="CotH"/>
    <property type="match status" value="1"/>
</dbReference>
<organism evidence="4 5">
    <name type="scientific">Neocallimastix californiae</name>
    <dbReference type="NCBI Taxonomy" id="1754190"/>
    <lineage>
        <taxon>Eukaryota</taxon>
        <taxon>Fungi</taxon>
        <taxon>Fungi incertae sedis</taxon>
        <taxon>Chytridiomycota</taxon>
        <taxon>Chytridiomycota incertae sedis</taxon>
        <taxon>Neocallimastigomycetes</taxon>
        <taxon>Neocallimastigales</taxon>
        <taxon>Neocallimastigaceae</taxon>
        <taxon>Neocallimastix</taxon>
    </lineage>
</organism>
<dbReference type="PANTHER" id="PTHR40050:SF1">
    <property type="entry name" value="INNER SPORE COAT PROTEIN H"/>
    <property type="match status" value="1"/>
</dbReference>
<gene>
    <name evidence="4" type="ORF">LY90DRAFT_102869</name>
</gene>
<proteinExistence type="predicted"/>
<dbReference type="GO" id="GO:0005576">
    <property type="term" value="C:extracellular region"/>
    <property type="evidence" value="ECO:0007669"/>
    <property type="project" value="InterPro"/>
</dbReference>
<feature type="domain" description="CBM1" evidence="3">
    <location>
        <begin position="586"/>
        <end position="623"/>
    </location>
</feature>
<evidence type="ECO:0000259" key="3">
    <source>
        <dbReference type="PROSITE" id="PS51164"/>
    </source>
</evidence>
<keyword evidence="1" id="KW-0732">Signal</keyword>
<dbReference type="InterPro" id="IPR000254">
    <property type="entry name" value="CBD"/>
</dbReference>
<reference evidence="4 5" key="1">
    <citation type="submission" date="2016-08" db="EMBL/GenBank/DDBJ databases">
        <title>A Parts List for Fungal Cellulosomes Revealed by Comparative Genomics.</title>
        <authorList>
            <consortium name="DOE Joint Genome Institute"/>
            <person name="Haitjema C.H."/>
            <person name="Gilmore S.P."/>
            <person name="Henske J.K."/>
            <person name="Solomon K.V."/>
            <person name="De Groot R."/>
            <person name="Kuo A."/>
            <person name="Mondo S.J."/>
            <person name="Salamov A.A."/>
            <person name="Labutti K."/>
            <person name="Zhao Z."/>
            <person name="Chiniquy J."/>
            <person name="Barry K."/>
            <person name="Brewer H.M."/>
            <person name="Purvine S.O."/>
            <person name="Wright A.T."/>
            <person name="Boxma B."/>
            <person name="Van Alen T."/>
            <person name="Hackstein J.H."/>
            <person name="Baker S.E."/>
            <person name="Grigoriev I.V."/>
            <person name="O'Malley M.A."/>
        </authorList>
    </citation>
    <scope>NUCLEOTIDE SEQUENCE [LARGE SCALE GENOMIC DNA]</scope>
    <source>
        <strain evidence="4 5">G1</strain>
    </source>
</reference>
<feature type="domain" description="CBM1" evidence="3">
    <location>
        <begin position="694"/>
        <end position="731"/>
    </location>
</feature>
<evidence type="ECO:0000313" key="4">
    <source>
        <dbReference type="EMBL" id="ORY26645.1"/>
    </source>
</evidence>
<dbReference type="PANTHER" id="PTHR40050">
    <property type="entry name" value="INNER SPORE COAT PROTEIN H"/>
    <property type="match status" value="1"/>
</dbReference>
<sequence length="735" mass="82564">MPSSEVNKLINMAQISVEQVQSGYGKNPDFKYEDAKIVAKWNGNEKTYEKVSFKTGGMYARSNDKVGFNVKLDKKFLGRKNIRLRPDANDKSHLRSKICSDIANRLGLPSIQATYARVYMNNEYWGLYVLMDAIKPSWVKQTFEPSEKEITTLYQCKAGGFNFRPSSAYQCVNANDDYQHMSVFKKFVDDVSACKTVQQVEKILDVDVFLKYLAMEWLIGSFDHLLINGHNINFYKRESDGKWIIIYYDYDNTFGNGLSTNPWNNKGANQDGSGGVNQWGQNTRGNDPVKYSFADWEMNLPIVKVLVHNNKSKFKSIVRNVLVSAFNPDLLNPHIHELKHFLKPYVQEDSTPGKNGKLPGRINKKGKARNYTVKDFENNVESSLKTWISTKFDVACKNYGFNKQEILNESAKYVPKGYDYPANHKKPKQETTTTTTTTTTVKKTTTTTTTTTTTVKPKTTTTTTTTTTVKPKTTTTTTTTTSVKPKTTTTTTTTTTVKPKTTTTVKQKTNTTKTTTTTVKPKTSKTKKTTTTTSVKPKTTTTVKQKTNTTKTTTTMVKPKTSTTKKTTTTTTTTSEILPTPDQCTSITKGYYPCGGLNYPDASPCCEEGFRCEYQNDFYYMCTPYDTNNETVIIKTKTVTVTKKSKTTTTKPKTTKANTTKTKTTTTIPKPKTTKTTASKTTSIIIPTPKICTSYTDGYYPCGGLNYPDASPCCEEGFQCEYVNEFYYRCALIIN</sequence>
<dbReference type="EMBL" id="MCOG01000200">
    <property type="protein sequence ID" value="ORY26645.1"/>
    <property type="molecule type" value="Genomic_DNA"/>
</dbReference>
<evidence type="ECO:0000256" key="2">
    <source>
        <dbReference type="SAM" id="MobiDB-lite"/>
    </source>
</evidence>
<dbReference type="PROSITE" id="PS51164">
    <property type="entry name" value="CBM1_2"/>
    <property type="match status" value="2"/>
</dbReference>
<name>A0A1Y2AXL9_9FUNG</name>
<dbReference type="OrthoDB" id="10385629at2759"/>
<evidence type="ECO:0000313" key="5">
    <source>
        <dbReference type="Proteomes" id="UP000193920"/>
    </source>
</evidence>
<accession>A0A1Y2AXL9</accession>
<dbReference type="InterPro" id="IPR014867">
    <property type="entry name" value="Spore_coat_CotH_CotH2/3/7"/>
</dbReference>
<comment type="caution">
    <text evidence="4">The sequence shown here is derived from an EMBL/GenBank/DDBJ whole genome shotgun (WGS) entry which is preliminary data.</text>
</comment>
<feature type="region of interest" description="Disordered" evidence="2">
    <location>
        <begin position="652"/>
        <end position="674"/>
    </location>
</feature>
<dbReference type="Proteomes" id="UP000193920">
    <property type="component" value="Unassembled WGS sequence"/>
</dbReference>
<dbReference type="GO" id="GO:0030248">
    <property type="term" value="F:cellulose binding"/>
    <property type="evidence" value="ECO:0007669"/>
    <property type="project" value="InterPro"/>
</dbReference>
<keyword evidence="5" id="KW-1185">Reference proteome</keyword>
<protein>
    <submittedName>
        <fullName evidence="4">Coth-domain-containing protein</fullName>
    </submittedName>
</protein>
<dbReference type="STRING" id="1754190.A0A1Y2AXL9"/>
<dbReference type="SMART" id="SM00236">
    <property type="entry name" value="fCBD"/>
    <property type="match status" value="2"/>
</dbReference>